<dbReference type="InterPro" id="IPR045237">
    <property type="entry name" value="COPS7/eIF3m"/>
</dbReference>
<dbReference type="Pfam" id="PF18005">
    <property type="entry name" value="eIF3m_C_helix"/>
    <property type="match status" value="1"/>
</dbReference>
<dbReference type="OMA" id="FNDEHKG"/>
<dbReference type="GO" id="GO:0071541">
    <property type="term" value="C:eukaryotic translation initiation factor 3 complex, eIF3m"/>
    <property type="evidence" value="ECO:0007669"/>
    <property type="project" value="UniProtKB-UniRule"/>
</dbReference>
<dbReference type="PROSITE" id="PS50250">
    <property type="entry name" value="PCI"/>
    <property type="match status" value="1"/>
</dbReference>
<comment type="similarity">
    <text evidence="5">Belongs to the eIF-3 subunit M family.</text>
</comment>
<dbReference type="HAMAP" id="MF_03012">
    <property type="entry name" value="eIF3m"/>
    <property type="match status" value="1"/>
</dbReference>
<dbReference type="GeneID" id="19200295"/>
<accession>A0A5M3MB43</accession>
<keyword evidence="3 5" id="KW-0396">Initiation factor</keyword>
<proteinExistence type="inferred from homology"/>
<keyword evidence="8" id="KW-1185">Reference proteome</keyword>
<evidence type="ECO:0000313" key="7">
    <source>
        <dbReference type="EMBL" id="EIW76303.1"/>
    </source>
</evidence>
<gene>
    <name evidence="7" type="ORF">CONPUDRAFT_130843</name>
</gene>
<dbReference type="InterPro" id="IPR040750">
    <property type="entry name" value="eIF3m_C_helix"/>
</dbReference>
<dbReference type="SMART" id="SM00088">
    <property type="entry name" value="PINT"/>
    <property type="match status" value="1"/>
</dbReference>
<comment type="subunit">
    <text evidence="5">Component of the eukaryotic translation initiation factor 3 (eIF-3) complex.</text>
</comment>
<dbReference type="GO" id="GO:0001732">
    <property type="term" value="P:formation of cytoplasmic translation initiation complex"/>
    <property type="evidence" value="ECO:0007669"/>
    <property type="project" value="UniProtKB-UniRule"/>
</dbReference>
<comment type="function">
    <text evidence="5">Component of the eukaryotic translation initiation factor 3 (eIF-3) complex, which is involved in protein synthesis of a specialized repertoire of mRNAs and, together with other initiation factors, stimulates binding of mRNA and methionyl-tRNAi to the 40S ribosome. The eIF-3 complex specifically targets and initiates translation of a subset of mRNAs involved in cell proliferation.</text>
</comment>
<dbReference type="AlphaFoldDB" id="A0A5M3MB43"/>
<evidence type="ECO:0000256" key="3">
    <source>
        <dbReference type="ARBA" id="ARBA00022540"/>
    </source>
</evidence>
<evidence type="ECO:0000256" key="1">
    <source>
        <dbReference type="ARBA" id="ARBA00008482"/>
    </source>
</evidence>
<dbReference type="KEGG" id="cput:CONPUDRAFT_130843"/>
<comment type="subcellular location">
    <subcellularLocation>
        <location evidence="5">Cytoplasm</location>
    </subcellularLocation>
</comment>
<dbReference type="InterPro" id="IPR027528">
    <property type="entry name" value="eIF3m"/>
</dbReference>
<name>A0A5M3MB43_CONPW</name>
<dbReference type="Pfam" id="PF01399">
    <property type="entry name" value="PCI"/>
    <property type="match status" value="1"/>
</dbReference>
<dbReference type="GO" id="GO:0016282">
    <property type="term" value="C:eukaryotic 43S preinitiation complex"/>
    <property type="evidence" value="ECO:0007669"/>
    <property type="project" value="UniProtKB-UniRule"/>
</dbReference>
<dbReference type="PANTHER" id="PTHR15350:SF2">
    <property type="entry name" value="EUKARYOTIC TRANSLATION INITIATION FACTOR 3 SUBUNIT M"/>
    <property type="match status" value="1"/>
</dbReference>
<feature type="domain" description="PCI" evidence="6">
    <location>
        <begin position="202"/>
        <end position="365"/>
    </location>
</feature>
<comment type="caution">
    <text evidence="7">The sequence shown here is derived from an EMBL/GenBank/DDBJ whole genome shotgun (WGS) entry which is preliminary data.</text>
</comment>
<protein>
    <recommendedName>
        <fullName evidence="5">Eukaryotic translation initiation factor 3 subunit M</fullName>
        <shortName evidence="5">eIF3m</shortName>
    </recommendedName>
</protein>
<dbReference type="OrthoDB" id="10267031at2759"/>
<dbReference type="PANTHER" id="PTHR15350">
    <property type="entry name" value="COP9 SIGNALOSOME COMPLEX SUBUNIT 7/DENDRITIC CELL PROTEIN GA17"/>
    <property type="match status" value="1"/>
</dbReference>
<reference evidence="8" key="1">
    <citation type="journal article" date="2012" name="Science">
        <title>The Paleozoic origin of enzymatic lignin decomposition reconstructed from 31 fungal genomes.</title>
        <authorList>
            <person name="Floudas D."/>
            <person name="Binder M."/>
            <person name="Riley R."/>
            <person name="Barry K."/>
            <person name="Blanchette R.A."/>
            <person name="Henrissat B."/>
            <person name="Martinez A.T."/>
            <person name="Otillar R."/>
            <person name="Spatafora J.W."/>
            <person name="Yadav J.S."/>
            <person name="Aerts A."/>
            <person name="Benoit I."/>
            <person name="Boyd A."/>
            <person name="Carlson A."/>
            <person name="Copeland A."/>
            <person name="Coutinho P.M."/>
            <person name="de Vries R.P."/>
            <person name="Ferreira P."/>
            <person name="Findley K."/>
            <person name="Foster B."/>
            <person name="Gaskell J."/>
            <person name="Glotzer D."/>
            <person name="Gorecki P."/>
            <person name="Heitman J."/>
            <person name="Hesse C."/>
            <person name="Hori C."/>
            <person name="Igarashi K."/>
            <person name="Jurgens J.A."/>
            <person name="Kallen N."/>
            <person name="Kersten P."/>
            <person name="Kohler A."/>
            <person name="Kuees U."/>
            <person name="Kumar T.K.A."/>
            <person name="Kuo A."/>
            <person name="LaButti K."/>
            <person name="Larrondo L.F."/>
            <person name="Lindquist E."/>
            <person name="Ling A."/>
            <person name="Lombard V."/>
            <person name="Lucas S."/>
            <person name="Lundell T."/>
            <person name="Martin R."/>
            <person name="McLaughlin D.J."/>
            <person name="Morgenstern I."/>
            <person name="Morin E."/>
            <person name="Murat C."/>
            <person name="Nagy L.G."/>
            <person name="Nolan M."/>
            <person name="Ohm R.A."/>
            <person name="Patyshakuliyeva A."/>
            <person name="Rokas A."/>
            <person name="Ruiz-Duenas F.J."/>
            <person name="Sabat G."/>
            <person name="Salamov A."/>
            <person name="Samejima M."/>
            <person name="Schmutz J."/>
            <person name="Slot J.C."/>
            <person name="St John F."/>
            <person name="Stenlid J."/>
            <person name="Sun H."/>
            <person name="Sun S."/>
            <person name="Syed K."/>
            <person name="Tsang A."/>
            <person name="Wiebenga A."/>
            <person name="Young D."/>
            <person name="Pisabarro A."/>
            <person name="Eastwood D.C."/>
            <person name="Martin F."/>
            <person name="Cullen D."/>
            <person name="Grigoriev I.V."/>
            <person name="Hibbett D.S."/>
        </authorList>
    </citation>
    <scope>NUCLEOTIDE SEQUENCE [LARGE SCALE GENOMIC DNA]</scope>
    <source>
        <strain evidence="8">RWD-64-598 SS2</strain>
    </source>
</reference>
<keyword evidence="4 5" id="KW-0648">Protein biosynthesis</keyword>
<evidence type="ECO:0000256" key="5">
    <source>
        <dbReference type="HAMAP-Rule" id="MF_03012"/>
    </source>
</evidence>
<dbReference type="GO" id="GO:0003743">
    <property type="term" value="F:translation initiation factor activity"/>
    <property type="evidence" value="ECO:0007669"/>
    <property type="project" value="UniProtKB-UniRule"/>
</dbReference>
<evidence type="ECO:0000256" key="2">
    <source>
        <dbReference type="ARBA" id="ARBA00022490"/>
    </source>
</evidence>
<keyword evidence="2 5" id="KW-0963">Cytoplasm</keyword>
<evidence type="ECO:0000256" key="4">
    <source>
        <dbReference type="ARBA" id="ARBA00022917"/>
    </source>
</evidence>
<organism evidence="7 8">
    <name type="scientific">Coniophora puteana (strain RWD-64-598)</name>
    <name type="common">Brown rot fungus</name>
    <dbReference type="NCBI Taxonomy" id="741705"/>
    <lineage>
        <taxon>Eukaryota</taxon>
        <taxon>Fungi</taxon>
        <taxon>Dikarya</taxon>
        <taxon>Basidiomycota</taxon>
        <taxon>Agaricomycotina</taxon>
        <taxon>Agaricomycetes</taxon>
        <taxon>Agaricomycetidae</taxon>
        <taxon>Boletales</taxon>
        <taxon>Coniophorineae</taxon>
        <taxon>Coniophoraceae</taxon>
        <taxon>Coniophora</taxon>
    </lineage>
</organism>
<dbReference type="GO" id="GO:0033290">
    <property type="term" value="C:eukaryotic 48S preinitiation complex"/>
    <property type="evidence" value="ECO:0007669"/>
    <property type="project" value="UniProtKB-UniRule"/>
</dbReference>
<comment type="similarity">
    <text evidence="1">Belongs to the CSN7/EIF3M family. CSN7 subfamily.</text>
</comment>
<dbReference type="RefSeq" id="XP_007773544.1">
    <property type="nucleotide sequence ID" value="XM_007775354.1"/>
</dbReference>
<dbReference type="Proteomes" id="UP000053558">
    <property type="component" value="Unassembled WGS sequence"/>
</dbReference>
<evidence type="ECO:0000313" key="8">
    <source>
        <dbReference type="Proteomes" id="UP000053558"/>
    </source>
</evidence>
<sequence>MSVERASAVIWGEGTHAEQVQELLDFTLRNRPEEEQTSIKSAYEEISKLPEGTPEESDVKYQKAVTFVIDQVKDLGEGTDLEIEGFFNLLIAHVFGHRLIQDDETTSEVKRILDIVSKSPSENNALKYRIMSNTFNHSPHSFAIRPLIYTELLKTATANGELNALRLTKDDVDRWLVDWDISDEEKSAFVKQLVDAYQTSGQQETAYAYNLRYVQSLPSSSPLRQEAAVSAIVMALGLPTVYDFDPLFKLDAVVAAKDHEIFPLFQIFLSGGLQEYTAWASSNGAVIEKYGLIASQLEHKIRLLTFSSLGFQYVGKELPYSEIASHLQIDVSEVEKWSIDVIRVRLLTGKLSQTTKTLRVHRATARTFEREQWEALEKRLLAWKAGLASVISTVASARHQNGGANANAGAGVAAQGAATNGVEAAAPEVAAH</sequence>
<dbReference type="InterPro" id="IPR000717">
    <property type="entry name" value="PCI_dom"/>
</dbReference>
<dbReference type="EMBL" id="JH711586">
    <property type="protein sequence ID" value="EIW76303.1"/>
    <property type="molecule type" value="Genomic_DNA"/>
</dbReference>
<evidence type="ECO:0000259" key="6">
    <source>
        <dbReference type="PROSITE" id="PS50250"/>
    </source>
</evidence>